<keyword evidence="6 7" id="KW-0472">Membrane</keyword>
<evidence type="ECO:0000256" key="7">
    <source>
        <dbReference type="SAM" id="Phobius"/>
    </source>
</evidence>
<dbReference type="InterPro" id="IPR020846">
    <property type="entry name" value="MFS_dom"/>
</dbReference>
<sequence length="117" mass="13758">MYPFLMKFFLSVYEKEIDVQNTNQYYTFNSEILTFFTSSLYLAALVASFVTYSITWKLGRKVSMIHGGLLFLVGVGLNGIVYNVKMFYFRWVFLSIGVQVLVHTFKKFVFNFFPTNY</sequence>
<keyword evidence="5 7" id="KW-1133">Transmembrane helix</keyword>
<keyword evidence="4 7" id="KW-0812">Transmembrane</keyword>
<dbReference type="InterPro" id="IPR036259">
    <property type="entry name" value="MFS_trans_sf"/>
</dbReference>
<gene>
    <name evidence="9" type="ORF">GIB67_039675</name>
</gene>
<dbReference type="Proteomes" id="UP000541444">
    <property type="component" value="Unassembled WGS sequence"/>
</dbReference>
<dbReference type="InterPro" id="IPR005828">
    <property type="entry name" value="MFS_sugar_transport-like"/>
</dbReference>
<feature type="domain" description="Major facilitator superfamily (MFS) profile" evidence="8">
    <location>
        <begin position="1"/>
        <end position="117"/>
    </location>
</feature>
<evidence type="ECO:0000256" key="3">
    <source>
        <dbReference type="ARBA" id="ARBA00022448"/>
    </source>
</evidence>
<evidence type="ECO:0000259" key="8">
    <source>
        <dbReference type="PROSITE" id="PS50850"/>
    </source>
</evidence>
<keyword evidence="3" id="KW-0813">Transport</keyword>
<keyword evidence="10" id="KW-1185">Reference proteome</keyword>
<dbReference type="EMBL" id="JACGCM010001289">
    <property type="protein sequence ID" value="KAF6156914.1"/>
    <property type="molecule type" value="Genomic_DNA"/>
</dbReference>
<comment type="caution">
    <text evidence="9">The sequence shown here is derived from an EMBL/GenBank/DDBJ whole genome shotgun (WGS) entry which is preliminary data.</text>
</comment>
<name>A0A7J7MPZ9_9MAGN</name>
<evidence type="ECO:0000256" key="1">
    <source>
        <dbReference type="ARBA" id="ARBA00004141"/>
    </source>
</evidence>
<reference evidence="9 10" key="1">
    <citation type="journal article" date="2020" name="IScience">
        <title>Genome Sequencing of the Endangered Kingdonia uniflora (Circaeasteraceae, Ranunculales) Reveals Potential Mechanisms of Evolutionary Specialization.</title>
        <authorList>
            <person name="Sun Y."/>
            <person name="Deng T."/>
            <person name="Zhang A."/>
            <person name="Moore M.J."/>
            <person name="Landis J.B."/>
            <person name="Lin N."/>
            <person name="Zhang H."/>
            <person name="Zhang X."/>
            <person name="Huang J."/>
            <person name="Zhang X."/>
            <person name="Sun H."/>
            <person name="Wang H."/>
        </authorList>
    </citation>
    <scope>NUCLEOTIDE SEQUENCE [LARGE SCALE GENOMIC DNA]</scope>
    <source>
        <strain evidence="9">TB1705</strain>
        <tissue evidence="9">Leaf</tissue>
    </source>
</reference>
<dbReference type="AlphaFoldDB" id="A0A7J7MPZ9"/>
<protein>
    <recommendedName>
        <fullName evidence="8">Major facilitator superfamily (MFS) profile domain-containing protein</fullName>
    </recommendedName>
</protein>
<evidence type="ECO:0000256" key="5">
    <source>
        <dbReference type="ARBA" id="ARBA00022989"/>
    </source>
</evidence>
<feature type="transmembrane region" description="Helical" evidence="7">
    <location>
        <begin position="88"/>
        <end position="105"/>
    </location>
</feature>
<feature type="transmembrane region" description="Helical" evidence="7">
    <location>
        <begin position="64"/>
        <end position="82"/>
    </location>
</feature>
<dbReference type="SUPFAM" id="SSF103473">
    <property type="entry name" value="MFS general substrate transporter"/>
    <property type="match status" value="1"/>
</dbReference>
<dbReference type="GO" id="GO:0015144">
    <property type="term" value="F:carbohydrate transmembrane transporter activity"/>
    <property type="evidence" value="ECO:0007669"/>
    <property type="project" value="InterPro"/>
</dbReference>
<dbReference type="InterPro" id="IPR045262">
    <property type="entry name" value="STP/PLT_plant"/>
</dbReference>
<accession>A0A7J7MPZ9</accession>
<comment type="similarity">
    <text evidence="2">Belongs to the major facilitator superfamily. Sugar transporter (TC 2.A.1.1) family.</text>
</comment>
<evidence type="ECO:0000256" key="2">
    <source>
        <dbReference type="ARBA" id="ARBA00010992"/>
    </source>
</evidence>
<dbReference type="Pfam" id="PF00083">
    <property type="entry name" value="Sugar_tr"/>
    <property type="match status" value="1"/>
</dbReference>
<dbReference type="PANTHER" id="PTHR23500:SF574">
    <property type="entry name" value="SUGAR TRANSPORT PROTEIN 1"/>
    <property type="match status" value="1"/>
</dbReference>
<evidence type="ECO:0000256" key="4">
    <source>
        <dbReference type="ARBA" id="ARBA00022692"/>
    </source>
</evidence>
<proteinExistence type="inferred from homology"/>
<evidence type="ECO:0000313" key="9">
    <source>
        <dbReference type="EMBL" id="KAF6156914.1"/>
    </source>
</evidence>
<dbReference type="PANTHER" id="PTHR23500">
    <property type="entry name" value="SOLUTE CARRIER FAMILY 2, FACILITATED GLUCOSE TRANSPORTER"/>
    <property type="match status" value="1"/>
</dbReference>
<feature type="transmembrane region" description="Helical" evidence="7">
    <location>
        <begin position="32"/>
        <end position="52"/>
    </location>
</feature>
<organism evidence="9 10">
    <name type="scientific">Kingdonia uniflora</name>
    <dbReference type="NCBI Taxonomy" id="39325"/>
    <lineage>
        <taxon>Eukaryota</taxon>
        <taxon>Viridiplantae</taxon>
        <taxon>Streptophyta</taxon>
        <taxon>Embryophyta</taxon>
        <taxon>Tracheophyta</taxon>
        <taxon>Spermatophyta</taxon>
        <taxon>Magnoliopsida</taxon>
        <taxon>Ranunculales</taxon>
        <taxon>Circaeasteraceae</taxon>
        <taxon>Kingdonia</taxon>
    </lineage>
</organism>
<dbReference type="OrthoDB" id="1651023at2759"/>
<evidence type="ECO:0000256" key="6">
    <source>
        <dbReference type="ARBA" id="ARBA00023136"/>
    </source>
</evidence>
<evidence type="ECO:0000313" key="10">
    <source>
        <dbReference type="Proteomes" id="UP000541444"/>
    </source>
</evidence>
<dbReference type="Gene3D" id="1.20.1250.20">
    <property type="entry name" value="MFS general substrate transporter like domains"/>
    <property type="match status" value="1"/>
</dbReference>
<dbReference type="GO" id="GO:0016020">
    <property type="term" value="C:membrane"/>
    <property type="evidence" value="ECO:0007669"/>
    <property type="project" value="UniProtKB-SubCell"/>
</dbReference>
<dbReference type="PROSITE" id="PS50850">
    <property type="entry name" value="MFS"/>
    <property type="match status" value="1"/>
</dbReference>
<comment type="subcellular location">
    <subcellularLocation>
        <location evidence="1">Membrane</location>
        <topology evidence="1">Multi-pass membrane protein</topology>
    </subcellularLocation>
</comment>